<proteinExistence type="predicted"/>
<dbReference type="Proteomes" id="UP000887013">
    <property type="component" value="Unassembled WGS sequence"/>
</dbReference>
<dbReference type="AlphaFoldDB" id="A0A8X6QB21"/>
<protein>
    <submittedName>
        <fullName evidence="1">Uncharacterized protein</fullName>
    </submittedName>
</protein>
<keyword evidence="2" id="KW-1185">Reference proteome</keyword>
<evidence type="ECO:0000313" key="1">
    <source>
        <dbReference type="EMBL" id="GFU09538.1"/>
    </source>
</evidence>
<reference evidence="1" key="1">
    <citation type="submission" date="2020-08" db="EMBL/GenBank/DDBJ databases">
        <title>Multicomponent nature underlies the extraordinary mechanical properties of spider dragline silk.</title>
        <authorList>
            <person name="Kono N."/>
            <person name="Nakamura H."/>
            <person name="Mori M."/>
            <person name="Yoshida Y."/>
            <person name="Ohtoshi R."/>
            <person name="Malay A.D."/>
            <person name="Moran D.A.P."/>
            <person name="Tomita M."/>
            <person name="Numata K."/>
            <person name="Arakawa K."/>
        </authorList>
    </citation>
    <scope>NUCLEOTIDE SEQUENCE</scope>
</reference>
<accession>A0A8X6QB21</accession>
<gene>
    <name evidence="1" type="ORF">NPIL_620971</name>
</gene>
<organism evidence="1 2">
    <name type="scientific">Nephila pilipes</name>
    <name type="common">Giant wood spider</name>
    <name type="synonym">Nephila maculata</name>
    <dbReference type="NCBI Taxonomy" id="299642"/>
    <lineage>
        <taxon>Eukaryota</taxon>
        <taxon>Metazoa</taxon>
        <taxon>Ecdysozoa</taxon>
        <taxon>Arthropoda</taxon>
        <taxon>Chelicerata</taxon>
        <taxon>Arachnida</taxon>
        <taxon>Araneae</taxon>
        <taxon>Araneomorphae</taxon>
        <taxon>Entelegynae</taxon>
        <taxon>Araneoidea</taxon>
        <taxon>Nephilidae</taxon>
        <taxon>Nephila</taxon>
    </lineage>
</organism>
<comment type="caution">
    <text evidence="1">The sequence shown here is derived from an EMBL/GenBank/DDBJ whole genome shotgun (WGS) entry which is preliminary data.</text>
</comment>
<evidence type="ECO:0000313" key="2">
    <source>
        <dbReference type="Proteomes" id="UP000887013"/>
    </source>
</evidence>
<sequence>MLSFGIRDLINPSAILYLPIVPLESSSWLDLSTLSFTCSLILDALHHSTGLSHNILIPFCMTKPTDLYYMLIRFGSLSNNQCNVLNLHHLYGTSNLGQFI</sequence>
<name>A0A8X6QB21_NEPPI</name>
<dbReference type="EMBL" id="BMAW01028867">
    <property type="protein sequence ID" value="GFU09538.1"/>
    <property type="molecule type" value="Genomic_DNA"/>
</dbReference>